<organism evidence="1 2">
    <name type="scientific">Oceanobacillus piezotolerans</name>
    <dbReference type="NCBI Taxonomy" id="2448030"/>
    <lineage>
        <taxon>Bacteria</taxon>
        <taxon>Bacillati</taxon>
        <taxon>Bacillota</taxon>
        <taxon>Bacilli</taxon>
        <taxon>Bacillales</taxon>
        <taxon>Bacillaceae</taxon>
        <taxon>Oceanobacillus</taxon>
    </lineage>
</organism>
<comment type="caution">
    <text evidence="1">The sequence shown here is derived from an EMBL/GenBank/DDBJ whole genome shotgun (WGS) entry which is preliminary data.</text>
</comment>
<dbReference type="Proteomes" id="UP000270219">
    <property type="component" value="Unassembled WGS sequence"/>
</dbReference>
<dbReference type="RefSeq" id="WP_121524543.1">
    <property type="nucleotide sequence ID" value="NZ_RCHR01000007.1"/>
</dbReference>
<reference evidence="1 2" key="1">
    <citation type="submission" date="2018-10" db="EMBL/GenBank/DDBJ databases">
        <title>Oceanobacillus sp. YLB-02 draft genome.</title>
        <authorList>
            <person name="Yu L."/>
        </authorList>
    </citation>
    <scope>NUCLEOTIDE SEQUENCE [LARGE SCALE GENOMIC DNA]</scope>
    <source>
        <strain evidence="1 2">YLB-02</strain>
    </source>
</reference>
<name>A0A498D2F7_9BACI</name>
<sequence>MKITNDIQTQAEKKYVRQPSVDARSFSNSLQAQTIQLKQQEFEKLIKNITVQGNILARSRNFRDLARFKRMIKDFLQEAVTNGYKLHKEHQFGFNGSRKLTIVKEIDEKLLQLTEEIMNQEEKTVHILGLIGEIKGLLINLYT</sequence>
<dbReference type="InterPro" id="IPR024042">
    <property type="entry name" value="TM1646-like_dom_sf"/>
</dbReference>
<evidence type="ECO:0000313" key="1">
    <source>
        <dbReference type="EMBL" id="RLL41703.1"/>
    </source>
</evidence>
<evidence type="ECO:0000313" key="2">
    <source>
        <dbReference type="Proteomes" id="UP000270219"/>
    </source>
</evidence>
<protein>
    <submittedName>
        <fullName evidence="1">DUF327 family protein</fullName>
    </submittedName>
</protein>
<dbReference type="SUPFAM" id="SSF158397">
    <property type="entry name" value="TM1646-like"/>
    <property type="match status" value="1"/>
</dbReference>
<keyword evidence="2" id="KW-1185">Reference proteome</keyword>
<dbReference type="Pfam" id="PF03885">
    <property type="entry name" value="DUF327"/>
    <property type="match status" value="1"/>
</dbReference>
<proteinExistence type="predicted"/>
<gene>
    <name evidence="1" type="ORF">D8M04_16655</name>
</gene>
<dbReference type="OrthoDB" id="1680946at2"/>
<dbReference type="EMBL" id="RCHR01000007">
    <property type="protein sequence ID" value="RLL41703.1"/>
    <property type="molecule type" value="Genomic_DNA"/>
</dbReference>
<dbReference type="AlphaFoldDB" id="A0A498D2F7"/>
<dbReference type="InterPro" id="IPR005585">
    <property type="entry name" value="DUF327"/>
</dbReference>
<dbReference type="Gene3D" id="1.20.120.490">
    <property type="entry name" value="Hypothetical protein TM1646-like domain"/>
    <property type="match status" value="1"/>
</dbReference>
<accession>A0A498D2F7</accession>